<proteinExistence type="predicted"/>
<dbReference type="AlphaFoldDB" id="A0A9P0A6Z6"/>
<keyword evidence="3" id="KW-1185">Reference proteome</keyword>
<dbReference type="Proteomes" id="UP001152759">
    <property type="component" value="Chromosome 2"/>
</dbReference>
<dbReference type="EMBL" id="OU963863">
    <property type="protein sequence ID" value="CAH0385514.1"/>
    <property type="molecule type" value="Genomic_DNA"/>
</dbReference>
<accession>A0A9P0A6Z6</accession>
<feature type="region of interest" description="Disordered" evidence="1">
    <location>
        <begin position="24"/>
        <end position="85"/>
    </location>
</feature>
<organism evidence="2 3">
    <name type="scientific">Bemisia tabaci</name>
    <name type="common">Sweetpotato whitefly</name>
    <name type="synonym">Aleurodes tabaci</name>
    <dbReference type="NCBI Taxonomy" id="7038"/>
    <lineage>
        <taxon>Eukaryota</taxon>
        <taxon>Metazoa</taxon>
        <taxon>Ecdysozoa</taxon>
        <taxon>Arthropoda</taxon>
        <taxon>Hexapoda</taxon>
        <taxon>Insecta</taxon>
        <taxon>Pterygota</taxon>
        <taxon>Neoptera</taxon>
        <taxon>Paraneoptera</taxon>
        <taxon>Hemiptera</taxon>
        <taxon>Sternorrhyncha</taxon>
        <taxon>Aleyrodoidea</taxon>
        <taxon>Aleyrodidae</taxon>
        <taxon>Aleyrodinae</taxon>
        <taxon>Bemisia</taxon>
    </lineage>
</organism>
<name>A0A9P0A6Z6_BEMTA</name>
<evidence type="ECO:0000313" key="3">
    <source>
        <dbReference type="Proteomes" id="UP001152759"/>
    </source>
</evidence>
<evidence type="ECO:0000313" key="2">
    <source>
        <dbReference type="EMBL" id="CAH0385514.1"/>
    </source>
</evidence>
<gene>
    <name evidence="2" type="ORF">BEMITA_LOCUS4735</name>
</gene>
<sequence>MLLLHLLQHCGIYKVRLPLAPISQRPNFGSVADEGPVGDSTADEGPKGNSTADEGPVGDSTGDEGPVGDSSPIDWGQAMARFSHP</sequence>
<reference evidence="2" key="1">
    <citation type="submission" date="2021-12" db="EMBL/GenBank/DDBJ databases">
        <authorList>
            <person name="King R."/>
        </authorList>
    </citation>
    <scope>NUCLEOTIDE SEQUENCE</scope>
</reference>
<protein>
    <submittedName>
        <fullName evidence="2">Uncharacterized protein</fullName>
    </submittedName>
</protein>
<evidence type="ECO:0000256" key="1">
    <source>
        <dbReference type="SAM" id="MobiDB-lite"/>
    </source>
</evidence>